<dbReference type="InterPro" id="IPR016181">
    <property type="entry name" value="Acyl_CoA_acyltransferase"/>
</dbReference>
<reference evidence="5" key="2">
    <citation type="submission" date="2022-09" db="EMBL/GenBank/DDBJ databases">
        <title>Intensive care unit water sources are persistently colonized with multi-drug resistant bacteria and are the site of extensive horizontal gene transfer of antibiotic resistance genes.</title>
        <authorList>
            <person name="Diorio-Toth L."/>
        </authorList>
    </citation>
    <scope>NUCLEOTIDE SEQUENCE</scope>
    <source>
        <strain evidence="5">GD03659</strain>
    </source>
</reference>
<evidence type="ECO:0000256" key="3">
    <source>
        <dbReference type="ARBA" id="ARBA00023315"/>
    </source>
</evidence>
<accession>A0A0J9FII0</accession>
<gene>
    <name evidence="4" type="ORF">BV87_12720</name>
    <name evidence="5" type="ORF">N5J77_00145</name>
</gene>
<evidence type="ECO:0000256" key="2">
    <source>
        <dbReference type="ARBA" id="ARBA00022679"/>
    </source>
</evidence>
<evidence type="ECO:0000313" key="5">
    <source>
        <dbReference type="EMBL" id="MDH2129515.1"/>
    </source>
</evidence>
<proteinExistence type="predicted"/>
<evidence type="ECO:0000313" key="4">
    <source>
        <dbReference type="EMBL" id="ATP19175.1"/>
    </source>
</evidence>
<dbReference type="RefSeq" id="WP_048939491.1">
    <property type="nucleotide sequence ID" value="NZ_CP020925.1"/>
</dbReference>
<dbReference type="SUPFAM" id="SSF55729">
    <property type="entry name" value="Acyl-CoA N-acyltransferases (Nat)"/>
    <property type="match status" value="1"/>
</dbReference>
<dbReference type="PANTHER" id="PTHR36449:SF1">
    <property type="entry name" value="ACETYLTRANSFERASE"/>
    <property type="match status" value="1"/>
</dbReference>
<dbReference type="Gene3D" id="3.40.630.30">
    <property type="match status" value="1"/>
</dbReference>
<dbReference type="Proteomes" id="UP001162318">
    <property type="component" value="Unassembled WGS sequence"/>
</dbReference>
<name>A0A0J9FII0_SPHYA</name>
<reference evidence="4 6" key="1">
    <citation type="submission" date="2017-04" db="EMBL/GenBank/DDBJ databases">
        <title>Characterization, genome and methylation analysis of a phthalic acid esters degrading strain Sphingobium yanoikuyae SHJ.</title>
        <authorList>
            <person name="Feng L."/>
        </authorList>
    </citation>
    <scope>NUCLEOTIDE SEQUENCE [LARGE SCALE GENOMIC DNA]</scope>
    <source>
        <strain evidence="4 6">SHJ</strain>
    </source>
</reference>
<dbReference type="EMBL" id="JAOCKX010000001">
    <property type="protein sequence ID" value="MDH2129515.1"/>
    <property type="molecule type" value="Genomic_DNA"/>
</dbReference>
<protein>
    <submittedName>
        <fullName evidence="4 5">N-acetyltransferase</fullName>
    </submittedName>
</protein>
<dbReference type="EMBL" id="CP020925">
    <property type="protein sequence ID" value="ATP19175.1"/>
    <property type="molecule type" value="Genomic_DNA"/>
</dbReference>
<keyword evidence="2 4" id="KW-0808">Transferase</keyword>
<organism evidence="4 6">
    <name type="scientific">Sphingobium yanoikuyae</name>
    <name type="common">Sphingomonas yanoikuyae</name>
    <dbReference type="NCBI Taxonomy" id="13690"/>
    <lineage>
        <taxon>Bacteria</taxon>
        <taxon>Pseudomonadati</taxon>
        <taxon>Pseudomonadota</taxon>
        <taxon>Alphaproteobacteria</taxon>
        <taxon>Sphingomonadales</taxon>
        <taxon>Sphingomonadaceae</taxon>
        <taxon>Sphingobium</taxon>
    </lineage>
</organism>
<dbReference type="PANTHER" id="PTHR36449">
    <property type="entry name" value="ACETYLTRANSFERASE-RELATED"/>
    <property type="match status" value="1"/>
</dbReference>
<evidence type="ECO:0000256" key="1">
    <source>
        <dbReference type="ARBA" id="ARBA00022649"/>
    </source>
</evidence>
<sequence length="176" mass="19614">MYRPITEPLDVARHDRTTFESGVAQVDNFFRQTAAKLTRAANLRTFVLDGGQGKVLGFYAQNASAIAYRDLPARYARTRPGHGEIPAVFISMIGVDRRVQGRGLGRDLLVDSLWRIVEAERSVGIALVLIDVLDCGDAVQVARRKDFYLRHGFAELPGQPLRLFLPIATLRELIGH</sequence>
<keyword evidence="3" id="KW-0012">Acyltransferase</keyword>
<dbReference type="AlphaFoldDB" id="A0A0J9FII0"/>
<dbReference type="Proteomes" id="UP000037029">
    <property type="component" value="Chromosome"/>
</dbReference>
<evidence type="ECO:0000313" key="6">
    <source>
        <dbReference type="Proteomes" id="UP000037029"/>
    </source>
</evidence>
<keyword evidence="1" id="KW-1277">Toxin-antitoxin system</keyword>
<dbReference type="GO" id="GO:0016746">
    <property type="term" value="F:acyltransferase activity"/>
    <property type="evidence" value="ECO:0007669"/>
    <property type="project" value="UniProtKB-KW"/>
</dbReference>